<name>A0A444Z4J7_ARAHY</name>
<organism evidence="1 2">
    <name type="scientific">Arachis hypogaea</name>
    <name type="common">Peanut</name>
    <dbReference type="NCBI Taxonomy" id="3818"/>
    <lineage>
        <taxon>Eukaryota</taxon>
        <taxon>Viridiplantae</taxon>
        <taxon>Streptophyta</taxon>
        <taxon>Embryophyta</taxon>
        <taxon>Tracheophyta</taxon>
        <taxon>Spermatophyta</taxon>
        <taxon>Magnoliopsida</taxon>
        <taxon>eudicotyledons</taxon>
        <taxon>Gunneridae</taxon>
        <taxon>Pentapetalae</taxon>
        <taxon>rosids</taxon>
        <taxon>fabids</taxon>
        <taxon>Fabales</taxon>
        <taxon>Fabaceae</taxon>
        <taxon>Papilionoideae</taxon>
        <taxon>50 kb inversion clade</taxon>
        <taxon>dalbergioids sensu lato</taxon>
        <taxon>Dalbergieae</taxon>
        <taxon>Pterocarpus clade</taxon>
        <taxon>Arachis</taxon>
    </lineage>
</organism>
<proteinExistence type="predicted"/>
<protein>
    <recommendedName>
        <fullName evidence="3">Methyltransferase type 11 domain-containing protein</fullName>
    </recommendedName>
</protein>
<gene>
    <name evidence="1" type="ORF">Ahy_B05g077234</name>
</gene>
<dbReference type="SUPFAM" id="SSF53335">
    <property type="entry name" value="S-adenosyl-L-methionine-dependent methyltransferases"/>
    <property type="match status" value="1"/>
</dbReference>
<dbReference type="AlphaFoldDB" id="A0A444Z4J7"/>
<dbReference type="Gene3D" id="3.40.50.150">
    <property type="entry name" value="Vaccinia Virus protein VP39"/>
    <property type="match status" value="1"/>
</dbReference>
<dbReference type="InterPro" id="IPR029063">
    <property type="entry name" value="SAM-dependent_MTases_sf"/>
</dbReference>
<dbReference type="EMBL" id="SDMP01000015">
    <property type="protein sequence ID" value="RYR09133.1"/>
    <property type="molecule type" value="Genomic_DNA"/>
</dbReference>
<dbReference type="PANTHER" id="PTHR45036">
    <property type="entry name" value="METHYLTRANSFERASE LIKE 7B"/>
    <property type="match status" value="1"/>
</dbReference>
<evidence type="ECO:0008006" key="3">
    <source>
        <dbReference type="Google" id="ProtNLM"/>
    </source>
</evidence>
<dbReference type="InterPro" id="IPR052356">
    <property type="entry name" value="Thiol_S-MT"/>
</dbReference>
<evidence type="ECO:0000313" key="2">
    <source>
        <dbReference type="Proteomes" id="UP000289738"/>
    </source>
</evidence>
<evidence type="ECO:0000313" key="1">
    <source>
        <dbReference type="EMBL" id="RYR09133.1"/>
    </source>
</evidence>
<keyword evidence="2" id="KW-1185">Reference proteome</keyword>
<dbReference type="Proteomes" id="UP000289738">
    <property type="component" value="Chromosome B05"/>
</dbReference>
<sequence>MEMLSRFVSIMAYIVTKLNVGEAIPLSDASVDAVVGTLVLCSVKDVDLALKERRLQVTAKKKKETRKVEETLRRVIPQRQFAFCAEVKRVLRPGGKYVFVEHVAAKDGTTLKIFQRLIDPLQQILADGCHLSRDTGNSIYKAGFSSVEFKTAFVSNASFINPHIYGIAYK</sequence>
<comment type="caution">
    <text evidence="1">The sequence shown here is derived from an EMBL/GenBank/DDBJ whole genome shotgun (WGS) entry which is preliminary data.</text>
</comment>
<accession>A0A444Z4J7</accession>
<dbReference type="PANTHER" id="PTHR45036:SF1">
    <property type="entry name" value="METHYLTRANSFERASE LIKE 7A"/>
    <property type="match status" value="1"/>
</dbReference>
<reference evidence="1 2" key="1">
    <citation type="submission" date="2019-01" db="EMBL/GenBank/DDBJ databases">
        <title>Sequencing of cultivated peanut Arachis hypogaea provides insights into genome evolution and oil improvement.</title>
        <authorList>
            <person name="Chen X."/>
        </authorList>
    </citation>
    <scope>NUCLEOTIDE SEQUENCE [LARGE SCALE GENOMIC DNA]</scope>
    <source>
        <strain evidence="2">cv. Fuhuasheng</strain>
        <tissue evidence="1">Leaves</tissue>
    </source>
</reference>